<evidence type="ECO:0000313" key="3">
    <source>
        <dbReference type="Proteomes" id="UP000593571"/>
    </source>
</evidence>
<feature type="compositionally biased region" description="Polar residues" evidence="1">
    <location>
        <begin position="85"/>
        <end position="94"/>
    </location>
</feature>
<reference evidence="2 3" key="1">
    <citation type="journal article" date="2020" name="Nature">
        <title>Six reference-quality genomes reveal evolution of bat adaptations.</title>
        <authorList>
            <person name="Jebb D."/>
            <person name="Huang Z."/>
            <person name="Pippel M."/>
            <person name="Hughes G.M."/>
            <person name="Lavrichenko K."/>
            <person name="Devanna P."/>
            <person name="Winkler S."/>
            <person name="Jermiin L.S."/>
            <person name="Skirmuntt E.C."/>
            <person name="Katzourakis A."/>
            <person name="Burkitt-Gray L."/>
            <person name="Ray D.A."/>
            <person name="Sullivan K.A.M."/>
            <person name="Roscito J.G."/>
            <person name="Kirilenko B.M."/>
            <person name="Davalos L.M."/>
            <person name="Corthals A.P."/>
            <person name="Power M.L."/>
            <person name="Jones G."/>
            <person name="Ransome R.D."/>
            <person name="Dechmann D.K.N."/>
            <person name="Locatelli A.G."/>
            <person name="Puechmaille S.J."/>
            <person name="Fedrigo O."/>
            <person name="Jarvis E.D."/>
            <person name="Hiller M."/>
            <person name="Vernes S.C."/>
            <person name="Myers E.W."/>
            <person name="Teeling E.C."/>
        </authorList>
    </citation>
    <scope>NUCLEOTIDE SEQUENCE [LARGE SCALE GENOMIC DNA]</scope>
    <source>
        <strain evidence="2">MRouAeg1</strain>
        <tissue evidence="2">Muscle</tissue>
    </source>
</reference>
<accession>A0A7J8KAI4</accession>
<feature type="compositionally biased region" description="Basic residues" evidence="1">
    <location>
        <begin position="67"/>
        <end position="84"/>
    </location>
</feature>
<organism evidence="2 3">
    <name type="scientific">Rousettus aegyptiacus</name>
    <name type="common">Egyptian fruit bat</name>
    <name type="synonym">Pteropus aegyptiacus</name>
    <dbReference type="NCBI Taxonomy" id="9407"/>
    <lineage>
        <taxon>Eukaryota</taxon>
        <taxon>Metazoa</taxon>
        <taxon>Chordata</taxon>
        <taxon>Craniata</taxon>
        <taxon>Vertebrata</taxon>
        <taxon>Euteleostomi</taxon>
        <taxon>Mammalia</taxon>
        <taxon>Eutheria</taxon>
        <taxon>Laurasiatheria</taxon>
        <taxon>Chiroptera</taxon>
        <taxon>Yinpterochiroptera</taxon>
        <taxon>Pteropodoidea</taxon>
        <taxon>Pteropodidae</taxon>
        <taxon>Rousettinae</taxon>
        <taxon>Rousettus</taxon>
    </lineage>
</organism>
<comment type="caution">
    <text evidence="2">The sequence shown here is derived from an EMBL/GenBank/DDBJ whole genome shotgun (WGS) entry which is preliminary data.</text>
</comment>
<evidence type="ECO:0000313" key="2">
    <source>
        <dbReference type="EMBL" id="KAF6505848.1"/>
    </source>
</evidence>
<protein>
    <submittedName>
        <fullName evidence="2">Uncharacterized protein</fullName>
    </submittedName>
</protein>
<feature type="region of interest" description="Disordered" evidence="1">
    <location>
        <begin position="1"/>
        <end position="111"/>
    </location>
</feature>
<name>A0A7J8KAI4_ROUAE</name>
<gene>
    <name evidence="2" type="ORF">HJG63_007741</name>
</gene>
<evidence type="ECO:0000256" key="1">
    <source>
        <dbReference type="SAM" id="MobiDB-lite"/>
    </source>
</evidence>
<proteinExistence type="predicted"/>
<keyword evidence="3" id="KW-1185">Reference proteome</keyword>
<sequence length="145" mass="15973">MWGRQSPSRCESPGSRCGEGPGGGDSPPQSREEPSQPVAGDRVQAPPRASMSFPQCAPPRRLPGVTRRMRRLSRVTRVLRRSRQNKPAGTQRESQCPPPPAASRYTPRGDAAASRTLLENVVRVHTGRLPESWTLEVFAERHGSR</sequence>
<dbReference type="Proteomes" id="UP000593571">
    <property type="component" value="Unassembled WGS sequence"/>
</dbReference>
<dbReference type="EMBL" id="JACASE010000001">
    <property type="protein sequence ID" value="KAF6505848.1"/>
    <property type="molecule type" value="Genomic_DNA"/>
</dbReference>
<dbReference type="AlphaFoldDB" id="A0A7J8KAI4"/>